<proteinExistence type="predicted"/>
<dbReference type="EMBL" id="QMFB01000005">
    <property type="protein sequence ID" value="RAV21166.1"/>
    <property type="molecule type" value="Genomic_DNA"/>
</dbReference>
<accession>A0A329MPC0</accession>
<keyword evidence="3" id="KW-1185">Reference proteome</keyword>
<comment type="caution">
    <text evidence="2">The sequence shown here is derived from an EMBL/GenBank/DDBJ whole genome shotgun (WGS) entry which is preliminary data.</text>
</comment>
<protein>
    <submittedName>
        <fullName evidence="2">Uncharacterized protein</fullName>
    </submittedName>
</protein>
<name>A0A329MPC0_9BACL</name>
<evidence type="ECO:0000313" key="3">
    <source>
        <dbReference type="Proteomes" id="UP000250369"/>
    </source>
</evidence>
<dbReference type="Proteomes" id="UP000250369">
    <property type="component" value="Unassembled WGS sequence"/>
</dbReference>
<reference evidence="2 3" key="1">
    <citation type="journal article" date="2009" name="Int. J. Syst. Evol. Microbiol.">
        <title>Paenibacillus contaminans sp. nov., isolated from a contaminated laboratory plate.</title>
        <authorList>
            <person name="Chou J.H."/>
            <person name="Lee J.H."/>
            <person name="Lin M.C."/>
            <person name="Chang P.S."/>
            <person name="Arun A.B."/>
            <person name="Young C.C."/>
            <person name="Chen W.M."/>
        </authorList>
    </citation>
    <scope>NUCLEOTIDE SEQUENCE [LARGE SCALE GENOMIC DNA]</scope>
    <source>
        <strain evidence="2 3">CKOBP-6</strain>
    </source>
</reference>
<dbReference type="AlphaFoldDB" id="A0A329MPC0"/>
<organism evidence="2 3">
    <name type="scientific">Paenibacillus contaminans</name>
    <dbReference type="NCBI Taxonomy" id="450362"/>
    <lineage>
        <taxon>Bacteria</taxon>
        <taxon>Bacillati</taxon>
        <taxon>Bacillota</taxon>
        <taxon>Bacilli</taxon>
        <taxon>Bacillales</taxon>
        <taxon>Paenibacillaceae</taxon>
        <taxon>Paenibacillus</taxon>
    </lineage>
</organism>
<evidence type="ECO:0000256" key="1">
    <source>
        <dbReference type="SAM" id="MobiDB-lite"/>
    </source>
</evidence>
<feature type="region of interest" description="Disordered" evidence="1">
    <location>
        <begin position="1"/>
        <end position="38"/>
    </location>
</feature>
<gene>
    <name evidence="2" type="ORF">DQG23_10900</name>
</gene>
<sequence length="73" mass="7770">MGKTGLRIRQGTRQGTSGENPVGRPYKPEYINAGSKNGQKNGFSCAGYAFSGIRNLVYGRKMPVAAFGTTLKG</sequence>
<evidence type="ECO:0000313" key="2">
    <source>
        <dbReference type="EMBL" id="RAV21166.1"/>
    </source>
</evidence>